<dbReference type="AlphaFoldDB" id="A0A974NN18"/>
<dbReference type="RefSeq" id="WP_040372940.1">
    <property type="nucleotide sequence ID" value="NZ_CP068053.1"/>
</dbReference>
<dbReference type="InterPro" id="IPR029044">
    <property type="entry name" value="Nucleotide-diphossugar_trans"/>
</dbReference>
<evidence type="ECO:0000256" key="3">
    <source>
        <dbReference type="ARBA" id="ARBA00022679"/>
    </source>
</evidence>
<keyword evidence="4" id="KW-0472">Membrane</keyword>
<dbReference type="PANTHER" id="PTHR22916:SF51">
    <property type="entry name" value="GLYCOSYLTRANSFERASE EPSH-RELATED"/>
    <property type="match status" value="1"/>
</dbReference>
<feature type="domain" description="Glycosyltransferase 2-like" evidence="5">
    <location>
        <begin position="7"/>
        <end position="131"/>
    </location>
</feature>
<dbReference type="GO" id="GO:0016757">
    <property type="term" value="F:glycosyltransferase activity"/>
    <property type="evidence" value="ECO:0007669"/>
    <property type="project" value="UniProtKB-KW"/>
</dbReference>
<dbReference type="KEGG" id="ppsr:I6J18_02035"/>
<reference evidence="6 7" key="1">
    <citation type="submission" date="2021-01" db="EMBL/GenBank/DDBJ databases">
        <title>FDA dAtabase for Regulatory Grade micrObial Sequences (FDA-ARGOS): Supporting development and validation of Infectious Disease Dx tests.</title>
        <authorList>
            <person name="Nelson B."/>
            <person name="Plummer A."/>
            <person name="Tallon L."/>
            <person name="Sadzewicz L."/>
            <person name="Zhao X."/>
            <person name="Boylan J."/>
            <person name="Ott S."/>
            <person name="Bowen H."/>
            <person name="Vavikolanu K."/>
            <person name="Mehta A."/>
            <person name="Aluvathingal J."/>
            <person name="Nadendla S."/>
            <person name="Myers T."/>
            <person name="Yan Y."/>
            <person name="Sichtig H."/>
        </authorList>
    </citation>
    <scope>NUCLEOTIDE SEQUENCE [LARGE SCALE GENOMIC DNA]</scope>
    <source>
        <strain evidence="6 7">FDAARGOS_1161</strain>
    </source>
</reference>
<proteinExistence type="inferred from homology"/>
<keyword evidence="3" id="KW-0808">Transferase</keyword>
<evidence type="ECO:0000259" key="5">
    <source>
        <dbReference type="Pfam" id="PF00535"/>
    </source>
</evidence>
<evidence type="ECO:0000256" key="1">
    <source>
        <dbReference type="ARBA" id="ARBA00006739"/>
    </source>
</evidence>
<dbReference type="Gene3D" id="3.90.550.10">
    <property type="entry name" value="Spore Coat Polysaccharide Biosynthesis Protein SpsA, Chain A"/>
    <property type="match status" value="1"/>
</dbReference>
<dbReference type="PANTHER" id="PTHR22916">
    <property type="entry name" value="GLYCOSYLTRANSFERASE"/>
    <property type="match status" value="1"/>
</dbReference>
<evidence type="ECO:0000256" key="4">
    <source>
        <dbReference type="SAM" id="Phobius"/>
    </source>
</evidence>
<keyword evidence="4" id="KW-1133">Transmembrane helix</keyword>
<evidence type="ECO:0000256" key="2">
    <source>
        <dbReference type="ARBA" id="ARBA00022676"/>
    </source>
</evidence>
<dbReference type="InterPro" id="IPR001173">
    <property type="entry name" value="Glyco_trans_2-like"/>
</dbReference>
<protein>
    <submittedName>
        <fullName evidence="6">Glycosyltransferase</fullName>
    </submittedName>
</protein>
<feature type="transmembrane region" description="Helical" evidence="4">
    <location>
        <begin position="328"/>
        <end position="348"/>
    </location>
</feature>
<organism evidence="6 7">
    <name type="scientific">Peribacillus psychrosaccharolyticus</name>
    <name type="common">Bacillus psychrosaccharolyticus</name>
    <dbReference type="NCBI Taxonomy" id="1407"/>
    <lineage>
        <taxon>Bacteria</taxon>
        <taxon>Bacillati</taxon>
        <taxon>Bacillota</taxon>
        <taxon>Bacilli</taxon>
        <taxon>Bacillales</taxon>
        <taxon>Bacillaceae</taxon>
        <taxon>Peribacillus</taxon>
    </lineage>
</organism>
<dbReference type="CDD" id="cd00761">
    <property type="entry name" value="Glyco_tranf_GTA_type"/>
    <property type="match status" value="1"/>
</dbReference>
<dbReference type="EMBL" id="CP068053">
    <property type="protein sequence ID" value="QQT00736.1"/>
    <property type="molecule type" value="Genomic_DNA"/>
</dbReference>
<name>A0A974NN18_PERPY</name>
<accession>A0A974NN18</accession>
<keyword evidence="4" id="KW-0812">Transmembrane</keyword>
<evidence type="ECO:0000313" key="6">
    <source>
        <dbReference type="EMBL" id="QQT00736.1"/>
    </source>
</evidence>
<gene>
    <name evidence="6" type="ORF">I6J18_02035</name>
</gene>
<keyword evidence="2" id="KW-0328">Glycosyltransferase</keyword>
<keyword evidence="7" id="KW-1185">Reference proteome</keyword>
<dbReference type="SUPFAM" id="SSF53448">
    <property type="entry name" value="Nucleotide-diphospho-sugar transferases"/>
    <property type="match status" value="1"/>
</dbReference>
<comment type="similarity">
    <text evidence="1">Belongs to the glycosyltransferase 2 family.</text>
</comment>
<dbReference type="Pfam" id="PF00535">
    <property type="entry name" value="Glycos_transf_2"/>
    <property type="match status" value="1"/>
</dbReference>
<sequence>MRNPVISIIVPIYNMEKYLKRCLDSLLAQTMTQIEIIAVNDGSTDTSLKILSDYKKNDERINIINKENEGVSAARNDGISIAKGEFIGFVDPDDWVSRDMYENLYQRAKNGNTDIIMCSYFREFGTHSKEKQFNLPDLVTYEESEIKKTVLRKLVGPLNEEMANPELLDAWGTVWTKLYRADLLKENEIRFTNLSEIGTNEDLLFNIEAFYYAKNFEFINAPYYHYWRENNNSVTSGYKPHLLGQWFTLYSKIERFFINNDTNKDIQLALNNRICIGTLGLGLNTISKANGESHVKKMRKINNILVDQRIKQAFEHFDLSHFPLIWKVFYFCAKTRLAVSFYFLLLVIERLRKIVR</sequence>
<evidence type="ECO:0000313" key="7">
    <source>
        <dbReference type="Proteomes" id="UP000595254"/>
    </source>
</evidence>
<dbReference type="Proteomes" id="UP000595254">
    <property type="component" value="Chromosome"/>
</dbReference>